<name>A0ABY7ALL9_9ALTE</name>
<proteinExistence type="predicted"/>
<evidence type="ECO:0000313" key="3">
    <source>
        <dbReference type="Proteomes" id="UP001163726"/>
    </source>
</evidence>
<keyword evidence="3" id="KW-1185">Reference proteome</keyword>
<dbReference type="Pfam" id="PF08668">
    <property type="entry name" value="HDOD"/>
    <property type="match status" value="1"/>
</dbReference>
<dbReference type="InterPro" id="IPR052340">
    <property type="entry name" value="RNase_Y/CdgJ"/>
</dbReference>
<accession>A0ABY7ALL9</accession>
<evidence type="ECO:0000313" key="2">
    <source>
        <dbReference type="EMBL" id="WAJ70374.1"/>
    </source>
</evidence>
<dbReference type="SUPFAM" id="SSF109604">
    <property type="entry name" value="HD-domain/PDEase-like"/>
    <property type="match status" value="1"/>
</dbReference>
<reference evidence="2" key="1">
    <citation type="submission" date="2022-10" db="EMBL/GenBank/DDBJ databases">
        <title>Catenovulum adriacola sp. nov. isolated in the Harbour of Susak.</title>
        <authorList>
            <person name="Schoch T."/>
            <person name="Reich S.J."/>
            <person name="Stoeferle S."/>
            <person name="Flaiz M."/>
            <person name="Kazda M."/>
            <person name="Riedel C.U."/>
            <person name="Duerre P."/>
        </authorList>
    </citation>
    <scope>NUCLEOTIDE SEQUENCE</scope>
    <source>
        <strain evidence="2">TS8</strain>
    </source>
</reference>
<dbReference type="Gene3D" id="1.10.3210.10">
    <property type="entry name" value="Hypothetical protein af1432"/>
    <property type="match status" value="1"/>
</dbReference>
<dbReference type="EMBL" id="CP109965">
    <property type="protein sequence ID" value="WAJ70374.1"/>
    <property type="molecule type" value="Genomic_DNA"/>
</dbReference>
<dbReference type="Proteomes" id="UP001163726">
    <property type="component" value="Chromosome"/>
</dbReference>
<sequence>MNAKDYAIKAQGSFVLPDVCFKVRQLMEDERSSAADFANVISLDPSMASRLLQIANSAIYNFRSQVSTISKAVTLVGTQAIYNMMLIDVATTAFKHFMTPSIDLKQFWISSISTGLISKNLAFHAGVKDIERMFVVGLLHNFGALIVAKVNPTAADKCTQQSLNCEPTQAQQAVLGFTYAQVTAELLTLWKIPEKIIIPIANYPQAKQMQVGQDAKLLYLAHRLALGLQFTEQYPIESEQNLNLCQQLKIKPADLEPAVQLASIEVEKVLLSMRLKLY</sequence>
<organism evidence="2 3">
    <name type="scientific">Catenovulum adriaticum</name>
    <dbReference type="NCBI Taxonomy" id="2984846"/>
    <lineage>
        <taxon>Bacteria</taxon>
        <taxon>Pseudomonadati</taxon>
        <taxon>Pseudomonadota</taxon>
        <taxon>Gammaproteobacteria</taxon>
        <taxon>Alteromonadales</taxon>
        <taxon>Alteromonadaceae</taxon>
        <taxon>Catenovulum</taxon>
    </lineage>
</organism>
<protein>
    <submittedName>
        <fullName evidence="2">HDOD domain-containing protein</fullName>
    </submittedName>
</protein>
<dbReference type="PANTHER" id="PTHR33525">
    <property type="match status" value="1"/>
</dbReference>
<feature type="domain" description="HDOD" evidence="1">
    <location>
        <begin position="13"/>
        <end position="206"/>
    </location>
</feature>
<gene>
    <name evidence="2" type="ORF">OLW01_00720</name>
</gene>
<dbReference type="PROSITE" id="PS51833">
    <property type="entry name" value="HDOD"/>
    <property type="match status" value="1"/>
</dbReference>
<dbReference type="PANTHER" id="PTHR33525:SF5">
    <property type="entry name" value="TWO COMPONENT SIGNAL TRANSDUCTION SYSTEM RESPONSE REGULATOR"/>
    <property type="match status" value="1"/>
</dbReference>
<evidence type="ECO:0000259" key="1">
    <source>
        <dbReference type="PROSITE" id="PS51833"/>
    </source>
</evidence>
<dbReference type="InterPro" id="IPR013976">
    <property type="entry name" value="HDOD"/>
</dbReference>
<dbReference type="RefSeq" id="WP_268074676.1">
    <property type="nucleotide sequence ID" value="NZ_CP109965.1"/>
</dbReference>